<evidence type="ECO:0000313" key="3">
    <source>
        <dbReference type="Proteomes" id="UP000189933"/>
    </source>
</evidence>
<name>A0A1T4NRG3_9FIRM</name>
<dbReference type="AlphaFoldDB" id="A0A1T4NRG3"/>
<dbReference type="SUPFAM" id="SSF103247">
    <property type="entry name" value="TT1751-like"/>
    <property type="match status" value="1"/>
</dbReference>
<sequence>MIDLGISKKVSGEFSQVEEKVRTALQNNGFGVITEIDVKETLKKKLDVDYRNYKILGACNPPMAYKALSLEPAIGLMLPCNVIVAEEDDGILVSAINPMTMMGIMNNEGLLEVATQVTEKLQKVIAEV</sequence>
<feature type="domain" description="DUF302" evidence="1">
    <location>
        <begin position="36"/>
        <end position="98"/>
    </location>
</feature>
<dbReference type="Proteomes" id="UP000189933">
    <property type="component" value="Unassembled WGS sequence"/>
</dbReference>
<proteinExistence type="predicted"/>
<dbReference type="EMBL" id="FUXM01000008">
    <property type="protein sequence ID" value="SJZ81772.1"/>
    <property type="molecule type" value="Genomic_DNA"/>
</dbReference>
<dbReference type="CDD" id="cd14797">
    <property type="entry name" value="DUF302"/>
    <property type="match status" value="1"/>
</dbReference>
<dbReference type="Pfam" id="PF03625">
    <property type="entry name" value="DUF302"/>
    <property type="match status" value="1"/>
</dbReference>
<gene>
    <name evidence="2" type="ORF">SAMN02745885_00991</name>
</gene>
<dbReference type="RefSeq" id="WP_200803469.1">
    <property type="nucleotide sequence ID" value="NZ_FUXM01000008.1"/>
</dbReference>
<organism evidence="2 3">
    <name type="scientific">Carboxydocella sporoproducens DSM 16521</name>
    <dbReference type="NCBI Taxonomy" id="1121270"/>
    <lineage>
        <taxon>Bacteria</taxon>
        <taxon>Bacillati</taxon>
        <taxon>Bacillota</taxon>
        <taxon>Clostridia</taxon>
        <taxon>Eubacteriales</taxon>
        <taxon>Clostridiales Family XVI. Incertae Sedis</taxon>
        <taxon>Carboxydocella</taxon>
    </lineage>
</organism>
<keyword evidence="3" id="KW-1185">Reference proteome</keyword>
<dbReference type="PANTHER" id="PTHR38342">
    <property type="entry name" value="SLR5037 PROTEIN"/>
    <property type="match status" value="1"/>
</dbReference>
<dbReference type="InterPro" id="IPR005180">
    <property type="entry name" value="DUF302"/>
</dbReference>
<evidence type="ECO:0000259" key="1">
    <source>
        <dbReference type="Pfam" id="PF03625"/>
    </source>
</evidence>
<accession>A0A1T4NRG3</accession>
<protein>
    <submittedName>
        <fullName evidence="2">Uncharacterized conserved protein, DUF302 family</fullName>
    </submittedName>
</protein>
<evidence type="ECO:0000313" key="2">
    <source>
        <dbReference type="EMBL" id="SJZ81772.1"/>
    </source>
</evidence>
<dbReference type="InterPro" id="IPR035923">
    <property type="entry name" value="TT1751-like_sf"/>
</dbReference>
<dbReference type="PIRSF" id="PIRSF021774">
    <property type="entry name" value="UCP021774"/>
    <property type="match status" value="1"/>
</dbReference>
<dbReference type="Gene3D" id="3.30.310.70">
    <property type="entry name" value="TT1751-like domain"/>
    <property type="match status" value="1"/>
</dbReference>
<dbReference type="PANTHER" id="PTHR38342:SF1">
    <property type="entry name" value="SLR5037 PROTEIN"/>
    <property type="match status" value="1"/>
</dbReference>
<reference evidence="3" key="1">
    <citation type="submission" date="2017-02" db="EMBL/GenBank/DDBJ databases">
        <authorList>
            <person name="Varghese N."/>
            <person name="Submissions S."/>
        </authorList>
    </citation>
    <scope>NUCLEOTIDE SEQUENCE [LARGE SCALE GENOMIC DNA]</scope>
    <source>
        <strain evidence="3">DSM 16521</strain>
    </source>
</reference>
<dbReference type="InterPro" id="IPR016796">
    <property type="entry name" value="UCP021774"/>
</dbReference>